<dbReference type="InterPro" id="IPR059010">
    <property type="entry name" value="TMEM179-179B"/>
</dbReference>
<evidence type="ECO:0000313" key="7">
    <source>
        <dbReference type="EMBL" id="KAJ7374430.1"/>
    </source>
</evidence>
<feature type="transmembrane region" description="Helical" evidence="6">
    <location>
        <begin position="99"/>
        <end position="120"/>
    </location>
</feature>
<keyword evidence="8" id="KW-1185">Reference proteome</keyword>
<evidence type="ECO:0000256" key="1">
    <source>
        <dbReference type="ARBA" id="ARBA00004141"/>
    </source>
</evidence>
<evidence type="ECO:0000256" key="4">
    <source>
        <dbReference type="ARBA" id="ARBA00023136"/>
    </source>
</evidence>
<evidence type="ECO:0000256" key="6">
    <source>
        <dbReference type="SAM" id="Phobius"/>
    </source>
</evidence>
<dbReference type="AlphaFoldDB" id="A0A9X0CSW6"/>
<organism evidence="7 8">
    <name type="scientific">Desmophyllum pertusum</name>
    <dbReference type="NCBI Taxonomy" id="174260"/>
    <lineage>
        <taxon>Eukaryota</taxon>
        <taxon>Metazoa</taxon>
        <taxon>Cnidaria</taxon>
        <taxon>Anthozoa</taxon>
        <taxon>Hexacorallia</taxon>
        <taxon>Scleractinia</taxon>
        <taxon>Caryophylliina</taxon>
        <taxon>Caryophylliidae</taxon>
        <taxon>Desmophyllum</taxon>
    </lineage>
</organism>
<dbReference type="PANTHER" id="PTHR31872:SF4">
    <property type="entry name" value="TRANSMEMBRANE PROTEIN 179"/>
    <property type="match status" value="1"/>
</dbReference>
<proteinExistence type="inferred from homology"/>
<evidence type="ECO:0000256" key="2">
    <source>
        <dbReference type="ARBA" id="ARBA00022692"/>
    </source>
</evidence>
<feature type="transmembrane region" description="Helical" evidence="6">
    <location>
        <begin position="60"/>
        <end position="78"/>
    </location>
</feature>
<protein>
    <submittedName>
        <fullName evidence="7">Uncharacterized protein</fullName>
    </submittedName>
</protein>
<comment type="similarity">
    <text evidence="5">Belongs to the TMEM179 family.</text>
</comment>
<keyword evidence="3 6" id="KW-1133">Transmembrane helix</keyword>
<evidence type="ECO:0000256" key="3">
    <source>
        <dbReference type="ARBA" id="ARBA00022989"/>
    </source>
</evidence>
<gene>
    <name evidence="7" type="ORF">OS493_007536</name>
</gene>
<keyword evidence="4 6" id="KW-0472">Membrane</keyword>
<keyword evidence="2 6" id="KW-0812">Transmembrane</keyword>
<dbReference type="EMBL" id="MU826828">
    <property type="protein sequence ID" value="KAJ7374430.1"/>
    <property type="molecule type" value="Genomic_DNA"/>
</dbReference>
<evidence type="ECO:0000256" key="5">
    <source>
        <dbReference type="ARBA" id="ARBA00093776"/>
    </source>
</evidence>
<comment type="subcellular location">
    <subcellularLocation>
        <location evidence="1">Membrane</location>
        <topology evidence="1">Multi-pass membrane protein</topology>
    </subcellularLocation>
</comment>
<evidence type="ECO:0000313" key="8">
    <source>
        <dbReference type="Proteomes" id="UP001163046"/>
    </source>
</evidence>
<accession>A0A9X0CSW6</accession>
<sequence>MARGEMYENFFYVAALAAGCCISVPLKINESNMNGRCLLSGELDILSNTVVTGNQRYCTFTFYSSLANGILAALLGFLKCCCNVDTDSMRVVYFKFTTSILSAVAWINCLVCTIFIVIGFTEWCNSITNNSNVESCQQAEKWDWTLYTPADIDGSKFYTHLFMAEVASFCAVVIWFIIVMLSGRNFKQALLQVRAAEYYLTADDRMVYPQPIQEIPVYEVKSERGSRYL</sequence>
<dbReference type="PANTHER" id="PTHR31872">
    <property type="entry name" value="TRANSMEMBRANE PROTEIN 179"/>
    <property type="match status" value="1"/>
</dbReference>
<dbReference type="OrthoDB" id="5960873at2759"/>
<reference evidence="7" key="1">
    <citation type="submission" date="2023-01" db="EMBL/GenBank/DDBJ databases">
        <title>Genome assembly of the deep-sea coral Lophelia pertusa.</title>
        <authorList>
            <person name="Herrera S."/>
            <person name="Cordes E."/>
        </authorList>
    </citation>
    <scope>NUCLEOTIDE SEQUENCE</scope>
    <source>
        <strain evidence="7">USNM1676648</strain>
        <tissue evidence="7">Polyp</tissue>
    </source>
</reference>
<dbReference type="Pfam" id="PF26158">
    <property type="entry name" value="Claudin_TMEM179-179B"/>
    <property type="match status" value="1"/>
</dbReference>
<dbReference type="Proteomes" id="UP001163046">
    <property type="component" value="Unassembled WGS sequence"/>
</dbReference>
<feature type="transmembrane region" description="Helical" evidence="6">
    <location>
        <begin position="157"/>
        <end position="181"/>
    </location>
</feature>
<feature type="transmembrane region" description="Helical" evidence="6">
    <location>
        <begin position="9"/>
        <end position="26"/>
    </location>
</feature>
<comment type="caution">
    <text evidence="7">The sequence shown here is derived from an EMBL/GenBank/DDBJ whole genome shotgun (WGS) entry which is preliminary data.</text>
</comment>
<dbReference type="InterPro" id="IPR029673">
    <property type="entry name" value="TMEM179"/>
</dbReference>
<dbReference type="PROSITE" id="PS51257">
    <property type="entry name" value="PROKAR_LIPOPROTEIN"/>
    <property type="match status" value="1"/>
</dbReference>
<name>A0A9X0CSW6_9CNID</name>